<evidence type="ECO:0000313" key="1">
    <source>
        <dbReference type="EMBL" id="KAI0057034.1"/>
    </source>
</evidence>
<reference evidence="1" key="2">
    <citation type="journal article" date="2022" name="New Phytol.">
        <title>Evolutionary transition to the ectomycorrhizal habit in the genomes of a hyperdiverse lineage of mushroom-forming fungi.</title>
        <authorList>
            <person name="Looney B."/>
            <person name="Miyauchi S."/>
            <person name="Morin E."/>
            <person name="Drula E."/>
            <person name="Courty P.E."/>
            <person name="Kohler A."/>
            <person name="Kuo A."/>
            <person name="LaButti K."/>
            <person name="Pangilinan J."/>
            <person name="Lipzen A."/>
            <person name="Riley R."/>
            <person name="Andreopoulos W."/>
            <person name="He G."/>
            <person name="Johnson J."/>
            <person name="Nolan M."/>
            <person name="Tritt A."/>
            <person name="Barry K.W."/>
            <person name="Grigoriev I.V."/>
            <person name="Nagy L.G."/>
            <person name="Hibbett D."/>
            <person name="Henrissat B."/>
            <person name="Matheny P.B."/>
            <person name="Labbe J."/>
            <person name="Martin F.M."/>
        </authorList>
    </citation>
    <scope>NUCLEOTIDE SEQUENCE</scope>
    <source>
        <strain evidence="1">HHB10654</strain>
    </source>
</reference>
<evidence type="ECO:0000313" key="2">
    <source>
        <dbReference type="Proteomes" id="UP000814140"/>
    </source>
</evidence>
<proteinExistence type="predicted"/>
<dbReference type="Proteomes" id="UP000814140">
    <property type="component" value="Unassembled WGS sequence"/>
</dbReference>
<protein>
    <submittedName>
        <fullName evidence="1">MFS general substrate transporter</fullName>
    </submittedName>
</protein>
<reference evidence="1" key="1">
    <citation type="submission" date="2021-03" db="EMBL/GenBank/DDBJ databases">
        <authorList>
            <consortium name="DOE Joint Genome Institute"/>
            <person name="Ahrendt S."/>
            <person name="Looney B.P."/>
            <person name="Miyauchi S."/>
            <person name="Morin E."/>
            <person name="Drula E."/>
            <person name="Courty P.E."/>
            <person name="Chicoki N."/>
            <person name="Fauchery L."/>
            <person name="Kohler A."/>
            <person name="Kuo A."/>
            <person name="Labutti K."/>
            <person name="Pangilinan J."/>
            <person name="Lipzen A."/>
            <person name="Riley R."/>
            <person name="Andreopoulos W."/>
            <person name="He G."/>
            <person name="Johnson J."/>
            <person name="Barry K.W."/>
            <person name="Grigoriev I.V."/>
            <person name="Nagy L."/>
            <person name="Hibbett D."/>
            <person name="Henrissat B."/>
            <person name="Matheny P.B."/>
            <person name="Labbe J."/>
            <person name="Martin F."/>
        </authorList>
    </citation>
    <scope>NUCLEOTIDE SEQUENCE</scope>
    <source>
        <strain evidence="1">HHB10654</strain>
    </source>
</reference>
<name>A0ACB8SKG9_9AGAM</name>
<accession>A0ACB8SKG9</accession>
<comment type="caution">
    <text evidence="1">The sequence shown here is derived from an EMBL/GenBank/DDBJ whole genome shotgun (WGS) entry which is preliminary data.</text>
</comment>
<dbReference type="EMBL" id="MU277253">
    <property type="protein sequence ID" value="KAI0057034.1"/>
    <property type="molecule type" value="Genomic_DNA"/>
</dbReference>
<sequence>MSSPADDSTFSVDDKNDASSISIDEIEDGLATPVDNPSPVMDGGAQAWCTLVGAFLTAFCTFGYANAFGVFQDYYTRSHAASASHISWIGSTQVFLLIAMGLPSGKLLDMGYFRQTVFTGSCIFVFSLFMASLAHPDKYYQIFLSQGVGVGIGTGLLHIPAMAVQAHHWRTKRTLAMGVVISGSSLGGVMLPIMLNHLLSSSVGFAWGVRASAFLVLGVLIAANLLMTPRPSISANKAPKADVKSLLLDLPYMLMVLAILAGFLGVYFPYFYLQLFSVLNGMDAKIAFYTLSIMNAASIPGRILPNLFANRIGVYNMLIVVTTACAVLILALLGVASITSTMIFAILYGFFSGSFLSLLAPALGSLARHDGEIGTRIGLAFFLASPGALLGQPIDGALLGSTFPWNKPVVFSAVCSI</sequence>
<organism evidence="1 2">
    <name type="scientific">Artomyces pyxidatus</name>
    <dbReference type="NCBI Taxonomy" id="48021"/>
    <lineage>
        <taxon>Eukaryota</taxon>
        <taxon>Fungi</taxon>
        <taxon>Dikarya</taxon>
        <taxon>Basidiomycota</taxon>
        <taxon>Agaricomycotina</taxon>
        <taxon>Agaricomycetes</taxon>
        <taxon>Russulales</taxon>
        <taxon>Auriscalpiaceae</taxon>
        <taxon>Artomyces</taxon>
    </lineage>
</organism>
<gene>
    <name evidence="1" type="ORF">BV25DRAFT_1813027</name>
</gene>
<keyword evidence="2" id="KW-1185">Reference proteome</keyword>